<accession>A0A8S3XSG0</accession>
<feature type="region of interest" description="Disordered" evidence="1">
    <location>
        <begin position="81"/>
        <end position="104"/>
    </location>
</feature>
<evidence type="ECO:0000256" key="1">
    <source>
        <dbReference type="SAM" id="MobiDB-lite"/>
    </source>
</evidence>
<comment type="caution">
    <text evidence="2">The sequence shown here is derived from an EMBL/GenBank/DDBJ whole genome shotgun (WGS) entry which is preliminary data.</text>
</comment>
<keyword evidence="3" id="KW-1185">Reference proteome</keyword>
<feature type="compositionally biased region" description="Polar residues" evidence="1">
    <location>
        <begin position="95"/>
        <end position="104"/>
    </location>
</feature>
<name>A0A8S3XSG0_PARAO</name>
<organism evidence="2 3">
    <name type="scientific">Parnassius apollo</name>
    <name type="common">Apollo butterfly</name>
    <name type="synonym">Papilio apollo</name>
    <dbReference type="NCBI Taxonomy" id="110799"/>
    <lineage>
        <taxon>Eukaryota</taxon>
        <taxon>Metazoa</taxon>
        <taxon>Ecdysozoa</taxon>
        <taxon>Arthropoda</taxon>
        <taxon>Hexapoda</taxon>
        <taxon>Insecta</taxon>
        <taxon>Pterygota</taxon>
        <taxon>Neoptera</taxon>
        <taxon>Endopterygota</taxon>
        <taxon>Lepidoptera</taxon>
        <taxon>Glossata</taxon>
        <taxon>Ditrysia</taxon>
        <taxon>Papilionoidea</taxon>
        <taxon>Papilionidae</taxon>
        <taxon>Parnassiinae</taxon>
        <taxon>Parnassini</taxon>
        <taxon>Parnassius</taxon>
        <taxon>Parnassius</taxon>
    </lineage>
</organism>
<reference evidence="2" key="1">
    <citation type="submission" date="2021-04" db="EMBL/GenBank/DDBJ databases">
        <authorList>
            <person name="Tunstrom K."/>
        </authorList>
    </citation>
    <scope>NUCLEOTIDE SEQUENCE</scope>
</reference>
<proteinExistence type="predicted"/>
<dbReference type="EMBL" id="CAJQZP010001331">
    <property type="protein sequence ID" value="CAG5039217.1"/>
    <property type="molecule type" value="Genomic_DNA"/>
</dbReference>
<evidence type="ECO:0000313" key="2">
    <source>
        <dbReference type="EMBL" id="CAG5039217.1"/>
    </source>
</evidence>
<evidence type="ECO:0000313" key="3">
    <source>
        <dbReference type="Proteomes" id="UP000691718"/>
    </source>
</evidence>
<dbReference type="AlphaFoldDB" id="A0A8S3XSG0"/>
<dbReference type="Proteomes" id="UP000691718">
    <property type="component" value="Unassembled WGS sequence"/>
</dbReference>
<sequence length="104" mass="11386">MLIPFKLAGSAARVLDTGEKMQQDCKMCKNCEAMSTRLKYYQARLQYLKQSNAELAEMACELVEKIEGVMSAMTAMLKAKAPRNISSGGDGQGPDETNSQSSEQ</sequence>
<gene>
    <name evidence="2" type="ORF">PAPOLLO_LOCUS21571</name>
</gene>
<protein>
    <submittedName>
        <fullName evidence="2">(apollo) hypothetical protein</fullName>
    </submittedName>
</protein>